<reference evidence="1 2" key="1">
    <citation type="submission" date="2008-12" db="EMBL/GenBank/DDBJ databases">
        <authorList>
            <person name="Fulton L."/>
            <person name="Clifton S."/>
            <person name="Fulton B."/>
            <person name="Xu J."/>
            <person name="Minx P."/>
            <person name="Pepin K.H."/>
            <person name="Johnson M."/>
            <person name="Bhonagiri V."/>
            <person name="Nash W.E."/>
            <person name="Mardis E.R."/>
            <person name="Wilson R.K."/>
        </authorList>
    </citation>
    <scope>NUCLEOTIDE SEQUENCE [LARGE SCALE GENOMIC DNA]</scope>
    <source>
        <strain evidence="1 2">DSM 12042</strain>
    </source>
</reference>
<accession>B9Y644</accession>
<sequence>MMKHSVIFWECICVKLRLQIEDVLVIKTRRSFLFKVRIRALK</sequence>
<gene>
    <name evidence="1" type="ORF">HOLDEFILI_01276</name>
</gene>
<reference evidence="1 2" key="2">
    <citation type="submission" date="2009-02" db="EMBL/GenBank/DDBJ databases">
        <title>Draft genome sequence of Holdemania filiformis DSM 12042.</title>
        <authorList>
            <person name="Sudarsanam P."/>
            <person name="Ley R."/>
            <person name="Guruge J."/>
            <person name="Turnbaugh P.J."/>
            <person name="Mahowald M."/>
            <person name="Liep D."/>
            <person name="Gordon J."/>
        </authorList>
    </citation>
    <scope>NUCLEOTIDE SEQUENCE [LARGE SCALE GENOMIC DNA]</scope>
    <source>
        <strain evidence="1 2">DSM 12042</strain>
    </source>
</reference>
<dbReference type="HOGENOM" id="CLU_3252595_0_0_9"/>
<organism evidence="1 2">
    <name type="scientific">Holdemania filiformis DSM 12042</name>
    <dbReference type="NCBI Taxonomy" id="545696"/>
    <lineage>
        <taxon>Bacteria</taxon>
        <taxon>Bacillati</taxon>
        <taxon>Bacillota</taxon>
        <taxon>Erysipelotrichia</taxon>
        <taxon>Erysipelotrichales</taxon>
        <taxon>Erysipelotrichaceae</taxon>
        <taxon>Holdemania</taxon>
    </lineage>
</organism>
<dbReference type="STRING" id="545696.HOLDEFILI_01276"/>
<protein>
    <submittedName>
        <fullName evidence="1">Uncharacterized protein</fullName>
    </submittedName>
</protein>
<comment type="caution">
    <text evidence="1">The sequence shown here is derived from an EMBL/GenBank/DDBJ whole genome shotgun (WGS) entry which is preliminary data.</text>
</comment>
<dbReference type="EMBL" id="ACCF01000075">
    <property type="protein sequence ID" value="EEF68540.1"/>
    <property type="molecule type" value="Genomic_DNA"/>
</dbReference>
<evidence type="ECO:0000313" key="1">
    <source>
        <dbReference type="EMBL" id="EEF68540.1"/>
    </source>
</evidence>
<evidence type="ECO:0000313" key="2">
    <source>
        <dbReference type="Proteomes" id="UP000005950"/>
    </source>
</evidence>
<dbReference type="Proteomes" id="UP000005950">
    <property type="component" value="Unassembled WGS sequence"/>
</dbReference>
<dbReference type="AlphaFoldDB" id="B9Y644"/>
<name>B9Y644_9FIRM</name>
<proteinExistence type="predicted"/>